<keyword evidence="6" id="KW-1015">Disulfide bond</keyword>
<keyword evidence="3" id="KW-0547">Nucleotide-binding</keyword>
<evidence type="ECO:0000259" key="9">
    <source>
        <dbReference type="Pfam" id="PF02782"/>
    </source>
</evidence>
<dbReference type="InterPro" id="IPR043129">
    <property type="entry name" value="ATPase_NBD"/>
</dbReference>
<proteinExistence type="inferred from homology"/>
<accession>E9S7C8</accession>
<keyword evidence="7" id="KW-0684">Rhamnose metabolism</keyword>
<dbReference type="PANTHER" id="PTHR10196:SF93">
    <property type="entry name" value="L-RHAMNULOKINASE"/>
    <property type="match status" value="1"/>
</dbReference>
<dbReference type="InterPro" id="IPR000577">
    <property type="entry name" value="Carb_kinase_FGGY"/>
</dbReference>
<dbReference type="SUPFAM" id="SSF53067">
    <property type="entry name" value="Actin-like ATPase domain"/>
    <property type="match status" value="2"/>
</dbReference>
<evidence type="ECO:0000256" key="7">
    <source>
        <dbReference type="ARBA" id="ARBA00023308"/>
    </source>
</evidence>
<dbReference type="eggNOG" id="COG1070">
    <property type="taxonomic scope" value="Bacteria"/>
</dbReference>
<evidence type="ECO:0000259" key="8">
    <source>
        <dbReference type="Pfam" id="PF00370"/>
    </source>
</evidence>
<dbReference type="GO" id="GO:0005524">
    <property type="term" value="F:ATP binding"/>
    <property type="evidence" value="ECO:0007669"/>
    <property type="project" value="UniProtKB-KW"/>
</dbReference>
<evidence type="ECO:0000313" key="10">
    <source>
        <dbReference type="EMBL" id="EGC04794.1"/>
    </source>
</evidence>
<evidence type="ECO:0000313" key="11">
    <source>
        <dbReference type="Proteomes" id="UP000004259"/>
    </source>
</evidence>
<keyword evidence="5" id="KW-0067">ATP-binding</keyword>
<reference evidence="10 11" key="1">
    <citation type="submission" date="2011-02" db="EMBL/GenBank/DDBJ databases">
        <authorList>
            <person name="Nelson K.E."/>
            <person name="Sutton G."/>
            <person name="Torralba M."/>
            <person name="Durkin S."/>
            <person name="Harkins D."/>
            <person name="Montgomery R."/>
            <person name="Ziemer C."/>
            <person name="Klaassens E."/>
            <person name="Ocuiv P."/>
            <person name="Morrison M."/>
        </authorList>
    </citation>
    <scope>NUCLEOTIDE SEQUENCE [LARGE SCALE GENOMIC DNA]</scope>
    <source>
        <strain evidence="10 11">8</strain>
    </source>
</reference>
<dbReference type="AlphaFoldDB" id="E9S7C8"/>
<feature type="domain" description="Carbohydrate kinase FGGY N-terminal" evidence="8">
    <location>
        <begin position="5"/>
        <end position="243"/>
    </location>
</feature>
<dbReference type="GO" id="GO:0019301">
    <property type="term" value="P:rhamnose catabolic process"/>
    <property type="evidence" value="ECO:0007669"/>
    <property type="project" value="InterPro"/>
</dbReference>
<organism evidence="10 11">
    <name type="scientific">Ruminococcus albus 8</name>
    <dbReference type="NCBI Taxonomy" id="246199"/>
    <lineage>
        <taxon>Bacteria</taxon>
        <taxon>Bacillati</taxon>
        <taxon>Bacillota</taxon>
        <taxon>Clostridia</taxon>
        <taxon>Eubacteriales</taxon>
        <taxon>Oscillospiraceae</taxon>
        <taxon>Ruminococcus</taxon>
    </lineage>
</organism>
<evidence type="ECO:0000256" key="3">
    <source>
        <dbReference type="ARBA" id="ARBA00022741"/>
    </source>
</evidence>
<dbReference type="RefSeq" id="WP_002846819.1">
    <property type="nucleotide sequence ID" value="NZ_ADKM02000008.1"/>
</dbReference>
<dbReference type="STRING" id="246199.CUS_6139"/>
<dbReference type="Pfam" id="PF02782">
    <property type="entry name" value="FGGY_C"/>
    <property type="match status" value="1"/>
</dbReference>
<comment type="caution">
    <text evidence="10">The sequence shown here is derived from an EMBL/GenBank/DDBJ whole genome shotgun (WGS) entry which is preliminary data.</text>
</comment>
<name>E9S7C8_RUMAL</name>
<dbReference type="Gene3D" id="3.30.420.40">
    <property type="match status" value="2"/>
</dbReference>
<keyword evidence="11" id="KW-1185">Reference proteome</keyword>
<comment type="similarity">
    <text evidence="1">Belongs to the FGGY kinase family.</text>
</comment>
<dbReference type="OrthoDB" id="9761504at2"/>
<gene>
    <name evidence="10" type="ORF">CUS_6139</name>
</gene>
<dbReference type="GO" id="GO:0005829">
    <property type="term" value="C:cytosol"/>
    <property type="evidence" value="ECO:0007669"/>
    <property type="project" value="TreeGrafter"/>
</dbReference>
<dbReference type="GO" id="GO:0006071">
    <property type="term" value="P:glycerol metabolic process"/>
    <property type="evidence" value="ECO:0007669"/>
    <property type="project" value="TreeGrafter"/>
</dbReference>
<evidence type="ECO:0000256" key="5">
    <source>
        <dbReference type="ARBA" id="ARBA00022840"/>
    </source>
</evidence>
<dbReference type="Proteomes" id="UP000004259">
    <property type="component" value="Unassembled WGS sequence"/>
</dbReference>
<dbReference type="GO" id="GO:0004370">
    <property type="term" value="F:glycerol kinase activity"/>
    <property type="evidence" value="ECO:0007669"/>
    <property type="project" value="TreeGrafter"/>
</dbReference>
<dbReference type="InterPro" id="IPR013449">
    <property type="entry name" value="Rhamnulokinase"/>
</dbReference>
<dbReference type="Pfam" id="PF00370">
    <property type="entry name" value="FGGY_N"/>
    <property type="match status" value="1"/>
</dbReference>
<dbReference type="CDD" id="cd07771">
    <property type="entry name" value="ASKHA_NBD_FGGY_RhaB-like"/>
    <property type="match status" value="1"/>
</dbReference>
<dbReference type="EMBL" id="ADKM02000008">
    <property type="protein sequence ID" value="EGC04794.1"/>
    <property type="molecule type" value="Genomic_DNA"/>
</dbReference>
<evidence type="ECO:0000256" key="1">
    <source>
        <dbReference type="ARBA" id="ARBA00009156"/>
    </source>
</evidence>
<protein>
    <submittedName>
        <fullName evidence="10">Carbohydrate kinase, FGGY family protein</fullName>
    </submittedName>
</protein>
<feature type="domain" description="Carbohydrate kinase FGGY C-terminal" evidence="9">
    <location>
        <begin position="255"/>
        <end position="445"/>
    </location>
</feature>
<dbReference type="PANTHER" id="PTHR10196">
    <property type="entry name" value="SUGAR KINASE"/>
    <property type="match status" value="1"/>
</dbReference>
<sequence length="490" mass="54618">MDKKVLAIDFGASSGRAVIGHFDGERITLEEIHRFSNDPVNLGGTLYWDFLRLFHEVKQSLLKSKQYGQVDSLGVDTWGVDFGLIDKNGRLIENPVHYRDSRTKGMMEDAFALIPKDSFYAATGNQFMEINTAFQLMSVQKNRPELLEQADKLLMMPDLFNFFLTGEKVTEQSIASTTQLYDQSGRCWAYRVAERLGIRESLFTNIVPAGTKIGTLSHDIRKELDVRDMDVIAVCGHDTQSAMAAVPAPNGDFAFLSCGTWSLLGTELDEPLTDENARINGLTNEVGFGGKISFLKNIIGLWLLQESRRQWSREGREVTFADMEKMAAEAEPFRSYIDPDDPRFVSAGDIPERVRDFCADSGQPVPETDGQLLRCIYQSLALKYRQAVEGLESCTGRRFNAIYMIGGGIRDKLLCKLTANACKRRVIAGPVEATALGNIAVQLIASGDIADISQARQIITASENVEVYEPDSPMQWEKAYEDFKLIIGGK</sequence>
<evidence type="ECO:0000256" key="2">
    <source>
        <dbReference type="ARBA" id="ARBA00022679"/>
    </source>
</evidence>
<keyword evidence="2" id="KW-0808">Transferase</keyword>
<evidence type="ECO:0000256" key="4">
    <source>
        <dbReference type="ARBA" id="ARBA00022777"/>
    </source>
</evidence>
<dbReference type="GO" id="GO:0008993">
    <property type="term" value="F:rhamnulokinase activity"/>
    <property type="evidence" value="ECO:0007669"/>
    <property type="project" value="InterPro"/>
</dbReference>
<dbReference type="InterPro" id="IPR018484">
    <property type="entry name" value="FGGY_N"/>
</dbReference>
<dbReference type="InterPro" id="IPR018485">
    <property type="entry name" value="FGGY_C"/>
</dbReference>
<keyword evidence="4 10" id="KW-0418">Kinase</keyword>
<evidence type="ECO:0000256" key="6">
    <source>
        <dbReference type="ARBA" id="ARBA00023157"/>
    </source>
</evidence>
<dbReference type="PIRSF" id="PIRSF000538">
    <property type="entry name" value="GlpK"/>
    <property type="match status" value="1"/>
</dbReference>